<dbReference type="AlphaFoldDB" id="A0AAW5RP57"/>
<gene>
    <name evidence="1" type="ORF">LZT28_13185</name>
</gene>
<dbReference type="EMBL" id="JAJVCY010000022">
    <property type="protein sequence ID" value="MCV3289191.1"/>
    <property type="molecule type" value="Genomic_DNA"/>
</dbReference>
<protein>
    <submittedName>
        <fullName evidence="1">Uncharacterized protein</fullName>
    </submittedName>
</protein>
<name>A0AAW5RP57_AERME</name>
<organism evidence="1 2">
    <name type="scientific">Aeromonas media</name>
    <dbReference type="NCBI Taxonomy" id="651"/>
    <lineage>
        <taxon>Bacteria</taxon>
        <taxon>Pseudomonadati</taxon>
        <taxon>Pseudomonadota</taxon>
        <taxon>Gammaproteobacteria</taxon>
        <taxon>Aeromonadales</taxon>
        <taxon>Aeromonadaceae</taxon>
        <taxon>Aeromonas</taxon>
    </lineage>
</organism>
<evidence type="ECO:0000313" key="2">
    <source>
        <dbReference type="Proteomes" id="UP001208651"/>
    </source>
</evidence>
<dbReference type="Proteomes" id="UP001208651">
    <property type="component" value="Unassembled WGS sequence"/>
</dbReference>
<reference evidence="1" key="1">
    <citation type="submission" date="2022-01" db="EMBL/GenBank/DDBJ databases">
        <title>Comparison of Fish pathogen Aeromonas spp.</title>
        <authorList>
            <person name="Dubey S."/>
            <person name="Sorum H."/>
            <person name="Munangandu H.M."/>
        </authorList>
    </citation>
    <scope>NUCLEOTIDE SEQUENCE</scope>
    <source>
        <strain evidence="1">SD/21-15</strain>
    </source>
</reference>
<accession>A0AAW5RP57</accession>
<comment type="caution">
    <text evidence="1">The sequence shown here is derived from an EMBL/GenBank/DDBJ whole genome shotgun (WGS) entry which is preliminary data.</text>
</comment>
<sequence length="95" mass="10985">MGAPHLESYASMTTLSEPCEIHRCDRCGERTRHIVVLVPRDHSQDIMPKDKSKTFWQAFRASLLTNTVFGDKLAYLDPNVRHLICERCGETFLEY</sequence>
<evidence type="ECO:0000313" key="1">
    <source>
        <dbReference type="EMBL" id="MCV3289191.1"/>
    </source>
</evidence>
<proteinExistence type="predicted"/>